<dbReference type="OrthoDB" id="4590776at2759"/>
<dbReference type="RefSeq" id="XP_018077336.1">
    <property type="nucleotide sequence ID" value="XM_018222080.1"/>
</dbReference>
<proteinExistence type="predicted"/>
<gene>
    <name evidence="2" type="ORF">LY89DRAFT_776812</name>
</gene>
<dbReference type="Proteomes" id="UP000070700">
    <property type="component" value="Unassembled WGS sequence"/>
</dbReference>
<feature type="region of interest" description="Disordered" evidence="1">
    <location>
        <begin position="17"/>
        <end position="223"/>
    </location>
</feature>
<dbReference type="GeneID" id="28831806"/>
<keyword evidence="3" id="KW-1185">Reference proteome</keyword>
<feature type="compositionally biased region" description="Basic and acidic residues" evidence="1">
    <location>
        <begin position="113"/>
        <end position="122"/>
    </location>
</feature>
<name>A0A194XS60_MOLSC</name>
<feature type="region of interest" description="Disordered" evidence="1">
    <location>
        <begin position="555"/>
        <end position="581"/>
    </location>
</feature>
<feature type="compositionally biased region" description="Acidic residues" evidence="1">
    <location>
        <begin position="127"/>
        <end position="143"/>
    </location>
</feature>
<feature type="region of interest" description="Disordered" evidence="1">
    <location>
        <begin position="437"/>
        <end position="466"/>
    </location>
</feature>
<dbReference type="InParanoid" id="A0A194XS60"/>
<reference evidence="2 3" key="1">
    <citation type="submission" date="2015-10" db="EMBL/GenBank/DDBJ databases">
        <title>Full genome of DAOMC 229536 Phialocephala scopiformis, a fungal endophyte of spruce producing the potent anti-insectan compound rugulosin.</title>
        <authorList>
            <consortium name="DOE Joint Genome Institute"/>
            <person name="Walker A.K."/>
            <person name="Frasz S.L."/>
            <person name="Seifert K.A."/>
            <person name="Miller J.D."/>
            <person name="Mondo S.J."/>
            <person name="Labutti K."/>
            <person name="Lipzen A."/>
            <person name="Dockter R."/>
            <person name="Kennedy M."/>
            <person name="Grigoriev I.V."/>
            <person name="Spatafora J.W."/>
        </authorList>
    </citation>
    <scope>NUCLEOTIDE SEQUENCE [LARGE SCALE GENOMIC DNA]</scope>
    <source>
        <strain evidence="2 3">CBS 120377</strain>
    </source>
</reference>
<dbReference type="AlphaFoldDB" id="A0A194XS60"/>
<accession>A0A194XS60</accession>
<feature type="region of interest" description="Disordered" evidence="1">
    <location>
        <begin position="275"/>
        <end position="335"/>
    </location>
</feature>
<feature type="compositionally biased region" description="Basic and acidic residues" evidence="1">
    <location>
        <begin position="200"/>
        <end position="210"/>
    </location>
</feature>
<evidence type="ECO:0000313" key="2">
    <source>
        <dbReference type="EMBL" id="KUJ22981.1"/>
    </source>
</evidence>
<feature type="compositionally biased region" description="Low complexity" evidence="1">
    <location>
        <begin position="278"/>
        <end position="289"/>
    </location>
</feature>
<feature type="compositionally biased region" description="Polar residues" evidence="1">
    <location>
        <begin position="290"/>
        <end position="313"/>
    </location>
</feature>
<sequence>MTGRQKTFELVPTTLVKQNASRPPMTSKAAKKAYQQAQRGTKISKAEQRRRDAAELERIRKEHEKERNAAKTKAARDKKATKALAEREARKKLGLPEPSRFVRASQPTISRFVRGDSNEKRSWQQMEDVEEEEEDEISDDDDNAGSIPKDKLQPPAKRVAVDHDSEDEFGDFPTLSQSALEKIDSSAASLRDGFSLPPSPEKKQNWDECKPYSLDASQEPPFKKKTEDRLLFEKENLAELVTTKLLSEAAEAASRSYASEPAALVQSAPILGPLKPANNELSPSPLNLNRCNTEGQNSKRVTETRNAPQSNSRPALLERSTNMPPPRLLLKKPSMSFATPPVKPLISRQNLNTVTSRSAPYMPPSSTQAFLENHLDDFFPSPSQQVRELLEDVDDIPSNTQIAQELGPQKPMINNRFEDLICTQDLVLTPQDLEEIITPSRAPPPKTARELKAGQPKFLLPPRPTSRDKPRFFQEKEEDLCQAALDASKIATCTGLKGQYSGEAFVPLTAQNAPNAQNAQNAQIAQIAPPAHQNPRARRFFEEKEEDILQAALHESKISAPKHVKSASSKGPPSLRKEQSATDYGDFDVGDFFEDEEQKMLEKAIGESKKLAGLETQKVLLKETPRPQQTKRTLKRVKSTATDYGDDEFSGCSQELLALC</sequence>
<evidence type="ECO:0000313" key="3">
    <source>
        <dbReference type="Proteomes" id="UP000070700"/>
    </source>
</evidence>
<dbReference type="EMBL" id="KQ947405">
    <property type="protein sequence ID" value="KUJ22981.1"/>
    <property type="molecule type" value="Genomic_DNA"/>
</dbReference>
<protein>
    <submittedName>
        <fullName evidence="2">Uncharacterized protein</fullName>
    </submittedName>
</protein>
<dbReference type="KEGG" id="psco:LY89DRAFT_776812"/>
<organism evidence="2 3">
    <name type="scientific">Mollisia scopiformis</name>
    <name type="common">Conifer needle endophyte fungus</name>
    <name type="synonym">Phialocephala scopiformis</name>
    <dbReference type="NCBI Taxonomy" id="149040"/>
    <lineage>
        <taxon>Eukaryota</taxon>
        <taxon>Fungi</taxon>
        <taxon>Dikarya</taxon>
        <taxon>Ascomycota</taxon>
        <taxon>Pezizomycotina</taxon>
        <taxon>Leotiomycetes</taxon>
        <taxon>Helotiales</taxon>
        <taxon>Mollisiaceae</taxon>
        <taxon>Mollisia</taxon>
    </lineage>
</organism>
<evidence type="ECO:0000256" key="1">
    <source>
        <dbReference type="SAM" id="MobiDB-lite"/>
    </source>
</evidence>
<feature type="compositionally biased region" description="Basic and acidic residues" evidence="1">
    <location>
        <begin position="44"/>
        <end position="91"/>
    </location>
</feature>